<protein>
    <submittedName>
        <fullName evidence="2">Uncharacterized protein</fullName>
    </submittedName>
</protein>
<dbReference type="AlphaFoldDB" id="A0A3M7PNM7"/>
<dbReference type="Proteomes" id="UP000276133">
    <property type="component" value="Unassembled WGS sequence"/>
</dbReference>
<sequence length="82" mass="9382">MNDFQNIFFFPPFAVIHLVRLLFCNGFALINRANDELIIVLAAPLSSAAELLFALEFVRYYLALFLNGEMSLFLNPVHVFVE</sequence>
<accession>A0A3M7PNM7</accession>
<gene>
    <name evidence="2" type="ORF">BpHYR1_016468</name>
</gene>
<reference evidence="2 3" key="1">
    <citation type="journal article" date="2018" name="Sci. Rep.">
        <title>Genomic signatures of local adaptation to the degree of environmental predictability in rotifers.</title>
        <authorList>
            <person name="Franch-Gras L."/>
            <person name="Hahn C."/>
            <person name="Garcia-Roger E.M."/>
            <person name="Carmona M.J."/>
            <person name="Serra M."/>
            <person name="Gomez A."/>
        </authorList>
    </citation>
    <scope>NUCLEOTIDE SEQUENCE [LARGE SCALE GENOMIC DNA]</scope>
    <source>
        <strain evidence="2">HYR1</strain>
    </source>
</reference>
<comment type="caution">
    <text evidence="2">The sequence shown here is derived from an EMBL/GenBank/DDBJ whole genome shotgun (WGS) entry which is preliminary data.</text>
</comment>
<feature type="transmembrane region" description="Helical" evidence="1">
    <location>
        <begin position="37"/>
        <end position="55"/>
    </location>
</feature>
<proteinExistence type="predicted"/>
<keyword evidence="1" id="KW-1133">Transmembrane helix</keyword>
<feature type="transmembrane region" description="Helical" evidence="1">
    <location>
        <begin position="6"/>
        <end position="30"/>
    </location>
</feature>
<evidence type="ECO:0000256" key="1">
    <source>
        <dbReference type="SAM" id="Phobius"/>
    </source>
</evidence>
<keyword evidence="3" id="KW-1185">Reference proteome</keyword>
<keyword evidence="1" id="KW-0472">Membrane</keyword>
<organism evidence="2 3">
    <name type="scientific">Brachionus plicatilis</name>
    <name type="common">Marine rotifer</name>
    <name type="synonym">Brachionus muelleri</name>
    <dbReference type="NCBI Taxonomy" id="10195"/>
    <lineage>
        <taxon>Eukaryota</taxon>
        <taxon>Metazoa</taxon>
        <taxon>Spiralia</taxon>
        <taxon>Gnathifera</taxon>
        <taxon>Rotifera</taxon>
        <taxon>Eurotatoria</taxon>
        <taxon>Monogononta</taxon>
        <taxon>Pseudotrocha</taxon>
        <taxon>Ploima</taxon>
        <taxon>Brachionidae</taxon>
        <taxon>Brachionus</taxon>
    </lineage>
</organism>
<evidence type="ECO:0000313" key="3">
    <source>
        <dbReference type="Proteomes" id="UP000276133"/>
    </source>
</evidence>
<evidence type="ECO:0000313" key="2">
    <source>
        <dbReference type="EMBL" id="RNA00589.1"/>
    </source>
</evidence>
<name>A0A3M7PNM7_BRAPC</name>
<dbReference type="EMBL" id="REGN01009684">
    <property type="protein sequence ID" value="RNA00589.1"/>
    <property type="molecule type" value="Genomic_DNA"/>
</dbReference>
<keyword evidence="1" id="KW-0812">Transmembrane</keyword>